<keyword evidence="1" id="KW-0472">Membrane</keyword>
<feature type="transmembrane region" description="Helical" evidence="1">
    <location>
        <begin position="34"/>
        <end position="53"/>
    </location>
</feature>
<keyword evidence="1" id="KW-1133">Transmembrane helix</keyword>
<accession>X1C4W6</accession>
<comment type="caution">
    <text evidence="2">The sequence shown here is derived from an EMBL/GenBank/DDBJ whole genome shotgun (WGS) entry which is preliminary data.</text>
</comment>
<keyword evidence="1" id="KW-0812">Transmembrane</keyword>
<name>X1C4W6_9ZZZZ</name>
<gene>
    <name evidence="2" type="ORF">S01H4_37830</name>
</gene>
<evidence type="ECO:0000313" key="2">
    <source>
        <dbReference type="EMBL" id="GAH03111.1"/>
    </source>
</evidence>
<protein>
    <submittedName>
        <fullName evidence="2">Uncharacterized protein</fullName>
    </submittedName>
</protein>
<sequence>MSSAMIGLYQMIIFAIPYGLDIFVFVFYFLTRMISGVVIGLIGGALIGTYYMYKELKGESTEDETVDDFLDGLKKK</sequence>
<proteinExistence type="predicted"/>
<organism evidence="2">
    <name type="scientific">marine sediment metagenome</name>
    <dbReference type="NCBI Taxonomy" id="412755"/>
    <lineage>
        <taxon>unclassified sequences</taxon>
        <taxon>metagenomes</taxon>
        <taxon>ecological metagenomes</taxon>
    </lineage>
</organism>
<dbReference type="EMBL" id="BART01020351">
    <property type="protein sequence ID" value="GAH03111.1"/>
    <property type="molecule type" value="Genomic_DNA"/>
</dbReference>
<dbReference type="AlphaFoldDB" id="X1C4W6"/>
<reference evidence="2" key="1">
    <citation type="journal article" date="2014" name="Front. Microbiol.">
        <title>High frequency of phylogenetically diverse reductive dehalogenase-homologous genes in deep subseafloor sedimentary metagenomes.</title>
        <authorList>
            <person name="Kawai M."/>
            <person name="Futagami T."/>
            <person name="Toyoda A."/>
            <person name="Takaki Y."/>
            <person name="Nishi S."/>
            <person name="Hori S."/>
            <person name="Arai W."/>
            <person name="Tsubouchi T."/>
            <person name="Morono Y."/>
            <person name="Uchiyama I."/>
            <person name="Ito T."/>
            <person name="Fujiyama A."/>
            <person name="Inagaki F."/>
            <person name="Takami H."/>
        </authorList>
    </citation>
    <scope>NUCLEOTIDE SEQUENCE</scope>
    <source>
        <strain evidence="2">Expedition CK06-06</strain>
    </source>
</reference>
<evidence type="ECO:0000256" key="1">
    <source>
        <dbReference type="SAM" id="Phobius"/>
    </source>
</evidence>
<feature type="transmembrane region" description="Helical" evidence="1">
    <location>
        <begin position="7"/>
        <end position="28"/>
    </location>
</feature>